<dbReference type="InterPro" id="IPR006822">
    <property type="entry name" value="Coatomer_esu"/>
</dbReference>
<dbReference type="PANTHER" id="PTHR10805:SF0">
    <property type="entry name" value="COATOMER SUBUNIT EPSILON"/>
    <property type="match status" value="1"/>
</dbReference>
<evidence type="ECO:0000256" key="5">
    <source>
        <dbReference type="ARBA" id="ARBA00022490"/>
    </source>
</evidence>
<keyword evidence="10 11" id="KW-0968">Cytoplasmic vesicle</keyword>
<evidence type="ECO:0000256" key="2">
    <source>
        <dbReference type="ARBA" id="ARBA00004347"/>
    </source>
</evidence>
<keyword evidence="9 11" id="KW-0472">Membrane</keyword>
<dbReference type="PANTHER" id="PTHR10805">
    <property type="entry name" value="COATOMER SUBUNIT EPSILON"/>
    <property type="match status" value="1"/>
</dbReference>
<dbReference type="Gene3D" id="1.25.40.10">
    <property type="entry name" value="Tetratricopeptide repeat domain"/>
    <property type="match status" value="1"/>
</dbReference>
<proteinExistence type="inferred from homology"/>
<accession>A0ABR2VS12</accession>
<keyword evidence="5 11" id="KW-0963">Cytoplasm</keyword>
<evidence type="ECO:0000256" key="1">
    <source>
        <dbReference type="ARBA" id="ARBA00004255"/>
    </source>
</evidence>
<name>A0ABR2VS12_9FUNG</name>
<dbReference type="Pfam" id="PF04733">
    <property type="entry name" value="Coatomer_E"/>
    <property type="match status" value="1"/>
</dbReference>
<evidence type="ECO:0000256" key="6">
    <source>
        <dbReference type="ARBA" id="ARBA00022892"/>
    </source>
</evidence>
<comment type="function">
    <text evidence="11">The coatomer is a cytosolic protein complex that binds to dilysine motifs and reversibly associates with Golgi non-clathrin-coated vesicles, which further mediate biosynthetic protein transport from the ER, via the Golgi up to the trans Golgi network. The coatomer complex is required for budding from Golgi membranes, and is essential for the retrograde Golgi-to-ER transport of dilysine-tagged proteins.</text>
</comment>
<keyword evidence="7 11" id="KW-0653">Protein transport</keyword>
<evidence type="ECO:0000256" key="11">
    <source>
        <dbReference type="PIRNR" id="PIRNR016478"/>
    </source>
</evidence>
<evidence type="ECO:0000256" key="9">
    <source>
        <dbReference type="ARBA" id="ARBA00023136"/>
    </source>
</evidence>
<evidence type="ECO:0000256" key="10">
    <source>
        <dbReference type="ARBA" id="ARBA00023329"/>
    </source>
</evidence>
<evidence type="ECO:0000313" key="12">
    <source>
        <dbReference type="EMBL" id="KAK9695627.1"/>
    </source>
</evidence>
<protein>
    <recommendedName>
        <fullName evidence="11">Coatomer subunit epsilon</fullName>
    </recommendedName>
</protein>
<comment type="similarity">
    <text evidence="3 11">Belongs to the COPE family.</text>
</comment>
<dbReference type="Proteomes" id="UP001479436">
    <property type="component" value="Unassembled WGS sequence"/>
</dbReference>
<comment type="subcellular location">
    <subcellularLocation>
        <location evidence="2">Cytoplasmic vesicle</location>
        <location evidence="2">COPI-coated vesicle membrane</location>
        <topology evidence="2">Peripheral membrane protein</topology>
        <orientation evidence="2">Cytoplasmic side</orientation>
    </subcellularLocation>
    <subcellularLocation>
        <location evidence="1">Golgi apparatus membrane</location>
        <topology evidence="1">Peripheral membrane protein</topology>
        <orientation evidence="1">Cytoplasmic side</orientation>
    </subcellularLocation>
</comment>
<evidence type="ECO:0000256" key="7">
    <source>
        <dbReference type="ARBA" id="ARBA00022927"/>
    </source>
</evidence>
<sequence length="303" mass="34147">MSNDQVDELFTIRNLFYVGAYQQVINQCTNPSTEPSYEDGKLERLVFLYRSYIAQGNCDIVLKEIDDKQPIDLKVTKLLAQYVSADKAGKQKAITEAQTIATDELSSNNRSVQIVLGTLLYREGLYEDALRLLVKHSKNLECVALIVQIYLKLDRTDLARRELNATKNWAEDAILAQLIEAWIGVQIGGPKYQEAFYIFEELSQNLAATTVKLLNGQAICNIHMGRYPEAESLLLEALNKSQSDPDTLVNLIVCANLTGTPKELIDDYTTQLKNIAPEHSYLVELEAKSQLFEECAKRYTVAN</sequence>
<evidence type="ECO:0000256" key="3">
    <source>
        <dbReference type="ARBA" id="ARBA00008827"/>
    </source>
</evidence>
<gene>
    <name evidence="12" type="ORF">K7432_012864</name>
</gene>
<evidence type="ECO:0000256" key="4">
    <source>
        <dbReference type="ARBA" id="ARBA00022448"/>
    </source>
</evidence>
<keyword evidence="4 11" id="KW-0813">Transport</keyword>
<dbReference type="EMBL" id="JASJQH010008055">
    <property type="protein sequence ID" value="KAK9695627.1"/>
    <property type="molecule type" value="Genomic_DNA"/>
</dbReference>
<organism evidence="12 13">
    <name type="scientific">Basidiobolus ranarum</name>
    <dbReference type="NCBI Taxonomy" id="34480"/>
    <lineage>
        <taxon>Eukaryota</taxon>
        <taxon>Fungi</taxon>
        <taxon>Fungi incertae sedis</taxon>
        <taxon>Zoopagomycota</taxon>
        <taxon>Entomophthoromycotina</taxon>
        <taxon>Basidiobolomycetes</taxon>
        <taxon>Basidiobolales</taxon>
        <taxon>Basidiobolaceae</taxon>
        <taxon>Basidiobolus</taxon>
    </lineage>
</organism>
<keyword evidence="6 11" id="KW-0931">ER-Golgi transport</keyword>
<keyword evidence="8 11" id="KW-0333">Golgi apparatus</keyword>
<keyword evidence="13" id="KW-1185">Reference proteome</keyword>
<comment type="caution">
    <text evidence="12">The sequence shown here is derived from an EMBL/GenBank/DDBJ whole genome shotgun (WGS) entry which is preliminary data.</text>
</comment>
<evidence type="ECO:0000313" key="13">
    <source>
        <dbReference type="Proteomes" id="UP001479436"/>
    </source>
</evidence>
<reference evidence="12 13" key="1">
    <citation type="submission" date="2023-04" db="EMBL/GenBank/DDBJ databases">
        <title>Genome of Basidiobolus ranarum AG-B5.</title>
        <authorList>
            <person name="Stajich J.E."/>
            <person name="Carter-House D."/>
            <person name="Gryganskyi A."/>
        </authorList>
    </citation>
    <scope>NUCLEOTIDE SEQUENCE [LARGE SCALE GENOMIC DNA]</scope>
    <source>
        <strain evidence="12 13">AG-B5</strain>
    </source>
</reference>
<evidence type="ECO:0000256" key="8">
    <source>
        <dbReference type="ARBA" id="ARBA00023034"/>
    </source>
</evidence>
<dbReference type="PIRSF" id="PIRSF016478">
    <property type="entry name" value="Coatomer_esu"/>
    <property type="match status" value="1"/>
</dbReference>
<dbReference type="InterPro" id="IPR011990">
    <property type="entry name" value="TPR-like_helical_dom_sf"/>
</dbReference>
<dbReference type="SUPFAM" id="SSF48452">
    <property type="entry name" value="TPR-like"/>
    <property type="match status" value="1"/>
</dbReference>